<dbReference type="GO" id="GO:0005524">
    <property type="term" value="F:ATP binding"/>
    <property type="evidence" value="ECO:0007669"/>
    <property type="project" value="UniProtKB-KW"/>
</dbReference>
<reference evidence="4 5" key="1">
    <citation type="submission" date="2019-11" db="EMBL/GenBank/DDBJ databases">
        <authorList>
            <person name="Brisse S."/>
        </authorList>
    </citation>
    <scope>NUCLEOTIDE SEQUENCE [LARGE SCALE GENOMIC DNA]</scope>
    <source>
        <strain evidence="4">FRC0190</strain>
    </source>
</reference>
<protein>
    <submittedName>
        <fullName evidence="4">ATP-binding protein</fullName>
    </submittedName>
</protein>
<dbReference type="AlphaFoldDB" id="A0A6I8MAS7"/>
<organism evidence="4 5">
    <name type="scientific">Corynebacterium rouxii</name>
    <dbReference type="NCBI Taxonomy" id="2719119"/>
    <lineage>
        <taxon>Bacteria</taxon>
        <taxon>Bacillati</taxon>
        <taxon>Actinomycetota</taxon>
        <taxon>Actinomycetes</taxon>
        <taxon>Mycobacteriales</taxon>
        <taxon>Corynebacteriaceae</taxon>
        <taxon>Corynebacterium</taxon>
    </lineage>
</organism>
<evidence type="ECO:0000259" key="3">
    <source>
        <dbReference type="Pfam" id="PF13175"/>
    </source>
</evidence>
<evidence type="ECO:0000313" key="4">
    <source>
        <dbReference type="EMBL" id="VZH85000.1"/>
    </source>
</evidence>
<keyword evidence="4" id="KW-0067">ATP-binding</keyword>
<sequence length="854" mass="95305">MRIRSLEIEHMRAISHLVLKDLPSNGVIVISGENERGKSTIMEAIKLVLGENHDTNKQSVKAIQPKGHDVGTRICLEADLGPVRFRMNKVFNKKKSSELTIFEPQPANYTGKEADSQLSGLLDVHLDHDLFSALFVEQGDITSMLSAAGISSVTQALGGTADQTGGEDNSLILAVEKEKDRYFTKSGATKKSGELGIAETAVAEAEQAVLVATEQKEILDRRVESVAGFQRDRDRAQQDLPNAHETLTTRQQELKAAELAAQQLENARAQLKIAQDQERILQADIDAREELRKEQSRLSEVLQIRIQEESDLKDKAESLSEEREKLRTQHEKARSDAEKMRQRFERLKESLRLDTLRTSYKELVAISGQLEELRTVPEVTSAQLSAAEEANDRAKAAAYVIEAQAATMRINAAQPVTIQVGGEEVSLSEADWTTRITSELTAVIGDVSLTIEPGEQGEQLEQKRAETQETLRAALGDAKDIAMLRLQREAWVDAEKDLQRLNKRKNEIATLFGDKADLEREIADAELQVAELDIQETDDLQQLIDDAEKEYLQYQQDADAYQKELGAWDSNDIQVRYATVKARVEAERENLDRCDHKIKEQEEQRPLEALHSELQSVSAELKRQHEHLAELRETDNLQVAKDLYAGAAARVESLENTIRDCEANLKALQTQIDYAAGAAEQLDVALAQRDVASRTLEAVQQRAQAAMLLYTTLIRHRDIARQKYAAPFTQRLTEFAAPVFGKGVAFELDPDLSVVKRTMKEQTVGVDELSGGAQEQLSIVQRFAVADLAAQGGETVPVFIDDALGSTDSSRLEMMATLFSRQGQNQQVFVLTCMPQRYDYVAGKHELRISDLME</sequence>
<feature type="domain" description="Endonuclease GajA/Old nuclease/RecF-like AAA" evidence="3">
    <location>
        <begin position="1"/>
        <end position="331"/>
    </location>
</feature>
<dbReference type="PANTHER" id="PTHR41259">
    <property type="entry name" value="DOUBLE-STRAND BREAK REPAIR RAD50 ATPASE, PUTATIVE-RELATED"/>
    <property type="match status" value="1"/>
</dbReference>
<dbReference type="EMBL" id="LR738855">
    <property type="protein sequence ID" value="VZH85000.1"/>
    <property type="molecule type" value="Genomic_DNA"/>
</dbReference>
<dbReference type="PANTHER" id="PTHR41259:SF1">
    <property type="entry name" value="DOUBLE-STRAND BREAK REPAIR RAD50 ATPASE, PUTATIVE-RELATED"/>
    <property type="match status" value="1"/>
</dbReference>
<name>A0A6I8MAS7_9CORY</name>
<keyword evidence="4" id="KW-0547">Nucleotide-binding</keyword>
<dbReference type="SUPFAM" id="SSF52540">
    <property type="entry name" value="P-loop containing nucleoside triphosphate hydrolases"/>
    <property type="match status" value="2"/>
</dbReference>
<keyword evidence="1" id="KW-0175">Coiled coil</keyword>
<feature type="region of interest" description="Disordered" evidence="2">
    <location>
        <begin position="312"/>
        <end position="339"/>
    </location>
</feature>
<dbReference type="Gene3D" id="3.40.50.300">
    <property type="entry name" value="P-loop containing nucleotide triphosphate hydrolases"/>
    <property type="match status" value="2"/>
</dbReference>
<dbReference type="Proteomes" id="UP000423525">
    <property type="component" value="Chromosome"/>
</dbReference>
<dbReference type="RefSeq" id="WP_155872387.1">
    <property type="nucleotide sequence ID" value="NZ_CP168248.1"/>
</dbReference>
<evidence type="ECO:0000256" key="2">
    <source>
        <dbReference type="SAM" id="MobiDB-lite"/>
    </source>
</evidence>
<feature type="coiled-coil region" evidence="1">
    <location>
        <begin position="501"/>
        <end position="671"/>
    </location>
</feature>
<gene>
    <name evidence="4" type="ORF">FRC0190_00987</name>
</gene>
<evidence type="ECO:0000313" key="5">
    <source>
        <dbReference type="Proteomes" id="UP000423525"/>
    </source>
</evidence>
<dbReference type="KEGG" id="crf:FRC0190_00987"/>
<evidence type="ECO:0000256" key="1">
    <source>
        <dbReference type="SAM" id="Coils"/>
    </source>
</evidence>
<dbReference type="Pfam" id="PF13175">
    <property type="entry name" value="AAA_15"/>
    <property type="match status" value="1"/>
</dbReference>
<accession>A0A6I8MAS7</accession>
<dbReference type="InterPro" id="IPR041685">
    <property type="entry name" value="AAA_GajA/Old/RecF-like"/>
</dbReference>
<proteinExistence type="predicted"/>
<dbReference type="InterPro" id="IPR027417">
    <property type="entry name" value="P-loop_NTPase"/>
</dbReference>